<dbReference type="SUPFAM" id="SSF51971">
    <property type="entry name" value="Nucleotide-binding domain"/>
    <property type="match status" value="1"/>
</dbReference>
<dbReference type="Pfam" id="PF01266">
    <property type="entry name" value="DAO"/>
    <property type="match status" value="1"/>
</dbReference>
<dbReference type="Proteomes" id="UP000050471">
    <property type="component" value="Unassembled WGS sequence"/>
</dbReference>
<evidence type="ECO:0000259" key="2">
    <source>
        <dbReference type="Pfam" id="PF01266"/>
    </source>
</evidence>
<dbReference type="SUPFAM" id="SSF54373">
    <property type="entry name" value="FAD-linked reductases, C-terminal domain"/>
    <property type="match status" value="1"/>
</dbReference>
<gene>
    <name evidence="3" type="ORF">AKJ29_14775</name>
</gene>
<protein>
    <submittedName>
        <fullName evidence="3">Oxidoreductase</fullName>
    </submittedName>
</protein>
<feature type="domain" description="FAD dependent oxidoreductase" evidence="2">
    <location>
        <begin position="5"/>
        <end position="328"/>
    </location>
</feature>
<dbReference type="OrthoDB" id="7818064at2"/>
<organism evidence="3 4">
    <name type="scientific">Aliiroseovarius crassostreae</name>
    <dbReference type="NCBI Taxonomy" id="154981"/>
    <lineage>
        <taxon>Bacteria</taxon>
        <taxon>Pseudomonadati</taxon>
        <taxon>Pseudomonadota</taxon>
        <taxon>Alphaproteobacteria</taxon>
        <taxon>Rhodobacterales</taxon>
        <taxon>Paracoccaceae</taxon>
        <taxon>Aliiroseovarius</taxon>
    </lineage>
</organism>
<dbReference type="AlphaFoldDB" id="A0A0P7JT33"/>
<name>A0A0P7JT33_9RHOB</name>
<keyword evidence="1" id="KW-0560">Oxidoreductase</keyword>
<dbReference type="PANTHER" id="PTHR13847">
    <property type="entry name" value="SARCOSINE DEHYDROGENASE-RELATED"/>
    <property type="match status" value="1"/>
</dbReference>
<dbReference type="InterPro" id="IPR006076">
    <property type="entry name" value="FAD-dep_OxRdtase"/>
</dbReference>
<dbReference type="GO" id="GO:0005737">
    <property type="term" value="C:cytoplasm"/>
    <property type="evidence" value="ECO:0007669"/>
    <property type="project" value="TreeGrafter"/>
</dbReference>
<evidence type="ECO:0000313" key="3">
    <source>
        <dbReference type="EMBL" id="KPN64572.1"/>
    </source>
</evidence>
<dbReference type="InterPro" id="IPR036188">
    <property type="entry name" value="FAD/NAD-bd_sf"/>
</dbReference>
<evidence type="ECO:0000256" key="1">
    <source>
        <dbReference type="ARBA" id="ARBA00023002"/>
    </source>
</evidence>
<dbReference type="Gene3D" id="3.30.9.10">
    <property type="entry name" value="D-Amino Acid Oxidase, subunit A, domain 2"/>
    <property type="match status" value="2"/>
</dbReference>
<dbReference type="GO" id="GO:0016491">
    <property type="term" value="F:oxidoreductase activity"/>
    <property type="evidence" value="ECO:0007669"/>
    <property type="project" value="UniProtKB-KW"/>
</dbReference>
<keyword evidence="4" id="KW-1185">Reference proteome</keyword>
<proteinExistence type="predicted"/>
<dbReference type="STRING" id="154981.AKJ29_14775"/>
<dbReference type="EMBL" id="LKBA01000004">
    <property type="protein sequence ID" value="KPN64572.1"/>
    <property type="molecule type" value="Genomic_DNA"/>
</dbReference>
<accession>A0A0P7JT33</accession>
<reference evidence="3 4" key="1">
    <citation type="submission" date="2015-09" db="EMBL/GenBank/DDBJ databases">
        <title>Draft genome sequence of Aliiroseovarius crassostreae CV919-312TSm, the causative agent of Roseovarius Oyster Disease (formerly Juvenile Oyster Disease).</title>
        <authorList>
            <person name="Kessner L."/>
            <person name="Spinard E."/>
            <person name="Nelson D."/>
        </authorList>
    </citation>
    <scope>NUCLEOTIDE SEQUENCE [LARGE SCALE GENOMIC DNA]</scope>
    <source>
        <strain evidence="3 4">CV919-312</strain>
    </source>
</reference>
<comment type="caution">
    <text evidence="3">The sequence shown here is derived from an EMBL/GenBank/DDBJ whole genome shotgun (WGS) entry which is preliminary data.</text>
</comment>
<dbReference type="Gene3D" id="3.50.50.60">
    <property type="entry name" value="FAD/NAD(P)-binding domain"/>
    <property type="match status" value="2"/>
</dbReference>
<sequence length="346" mass="36796">MATVDVTVMGAGVFGLSTAFACALRGAKVRVIERTGIGAGCSGGVVGMLAPHAPENWNDIKEFQFQSLIMAENFWQQATELSGLPTGYGRVGRLQPIDTERGLELARERAETARSCWQGKATWMVKVAPQDGWSPRSETGLVIHDTLSARIHPRSACDALSGAIRALGGEVVIGDAPREGKLVWATGLAGLQALSAEREKQVGNGVKGQAALLGLDARGMAQIAAGPVLIVPHDNGTVAVGSTSERDYVSADETDEQLDEILLKAAEVLPVLRAAPIIERWAGLRPRARSRAPMLGQWPGREGEFIVNGGFKIGFGMAPNVADVMADLILDEADRVPERFRVEASL</sequence>
<evidence type="ECO:0000313" key="4">
    <source>
        <dbReference type="Proteomes" id="UP000050471"/>
    </source>
</evidence>
<dbReference type="PANTHER" id="PTHR13847:SF289">
    <property type="entry name" value="GLYCINE OXIDASE"/>
    <property type="match status" value="1"/>
</dbReference>
<dbReference type="RefSeq" id="WP_055188947.1">
    <property type="nucleotide sequence ID" value="NZ_FPBS01000004.1"/>
</dbReference>